<dbReference type="InterPro" id="IPR000801">
    <property type="entry name" value="Esterase-like"/>
</dbReference>
<reference evidence="1" key="1">
    <citation type="submission" date="2022-08" db="EMBL/GenBank/DDBJ databases">
        <title>Genome analysis of Corynebacteriales strain.</title>
        <authorList>
            <person name="Lee S.D."/>
        </authorList>
    </citation>
    <scope>NUCLEOTIDE SEQUENCE</scope>
    <source>
        <strain evidence="1">D3-21</strain>
    </source>
</reference>
<dbReference type="PANTHER" id="PTHR48098:SF1">
    <property type="entry name" value="DIACYLGLYCEROL ACYLTRANSFERASE_MYCOLYLTRANSFERASE AG85A"/>
    <property type="match status" value="1"/>
</dbReference>
<name>A0A9X4M734_9ACTN</name>
<sequence>MTGASLTLAAPAAAATGDGSHLDHIDKLDARQWNVYVYSAAMRRTIEFKVIRPANTSAARPSLYLLNGAGGGEDSANWHSQSDVLSFFADKNVNVITPIGGRFTYYTDWLRPDPVLGVNKWTTFLTRELPPIMNATLGADGRNAIAGLSTSGSAVLALAEQAPGLYQGVGAYSGCAATSTPPGQQYVDLVVGVGGGDTANMWGPQSGPDWAANDAYLHADRLRGLALYISSRTGLPGPHDNLGGPGLEGSPVALADQMAVGGAIEAAVDQCTRQLAAKLSALHIPATVSVDTPGTHSWGYWQDDLHRSWPLLAASIGA</sequence>
<dbReference type="SUPFAM" id="SSF53474">
    <property type="entry name" value="alpha/beta-Hydrolases"/>
    <property type="match status" value="1"/>
</dbReference>
<dbReference type="Gene3D" id="3.40.50.1820">
    <property type="entry name" value="alpha/beta hydrolase"/>
    <property type="match status" value="1"/>
</dbReference>
<comment type="caution">
    <text evidence="1">The sequence shown here is derived from an EMBL/GenBank/DDBJ whole genome shotgun (WGS) entry which is preliminary data.</text>
</comment>
<dbReference type="PANTHER" id="PTHR48098">
    <property type="entry name" value="ENTEROCHELIN ESTERASE-RELATED"/>
    <property type="match status" value="1"/>
</dbReference>
<dbReference type="Pfam" id="PF00756">
    <property type="entry name" value="Esterase"/>
    <property type="match status" value="1"/>
</dbReference>
<proteinExistence type="predicted"/>
<protein>
    <submittedName>
        <fullName evidence="1">Esterase family protein</fullName>
    </submittedName>
</protein>
<dbReference type="InterPro" id="IPR050583">
    <property type="entry name" value="Mycobacterial_A85_antigen"/>
</dbReference>
<organism evidence="1 2">
    <name type="scientific">Speluncibacter jeojiensis</name>
    <dbReference type="NCBI Taxonomy" id="2710754"/>
    <lineage>
        <taxon>Bacteria</taxon>
        <taxon>Bacillati</taxon>
        <taxon>Actinomycetota</taxon>
        <taxon>Actinomycetes</taxon>
        <taxon>Mycobacteriales</taxon>
        <taxon>Speluncibacteraceae</taxon>
        <taxon>Speluncibacter</taxon>
    </lineage>
</organism>
<dbReference type="EMBL" id="JANRHA010000013">
    <property type="protein sequence ID" value="MDG3016443.1"/>
    <property type="molecule type" value="Genomic_DNA"/>
</dbReference>
<dbReference type="AlphaFoldDB" id="A0A9X4M734"/>
<dbReference type="InterPro" id="IPR029058">
    <property type="entry name" value="AB_hydrolase_fold"/>
</dbReference>
<evidence type="ECO:0000313" key="1">
    <source>
        <dbReference type="EMBL" id="MDG3016443.1"/>
    </source>
</evidence>
<accession>A0A9X4M734</accession>
<gene>
    <name evidence="1" type="ORF">NVS88_17955</name>
</gene>
<evidence type="ECO:0000313" key="2">
    <source>
        <dbReference type="Proteomes" id="UP001152755"/>
    </source>
</evidence>
<dbReference type="GO" id="GO:0016747">
    <property type="term" value="F:acyltransferase activity, transferring groups other than amino-acyl groups"/>
    <property type="evidence" value="ECO:0007669"/>
    <property type="project" value="TreeGrafter"/>
</dbReference>
<dbReference type="Proteomes" id="UP001152755">
    <property type="component" value="Unassembled WGS sequence"/>
</dbReference>
<keyword evidence="2" id="KW-1185">Reference proteome</keyword>